<dbReference type="SUPFAM" id="SSF52129">
    <property type="entry name" value="Caspase-like"/>
    <property type="match status" value="1"/>
</dbReference>
<evidence type="ECO:0000313" key="3">
    <source>
        <dbReference type="EMBL" id="AWM13176.1"/>
    </source>
</evidence>
<dbReference type="GO" id="GO:0008234">
    <property type="term" value="F:cysteine-type peptidase activity"/>
    <property type="evidence" value="ECO:0007669"/>
    <property type="project" value="InterPro"/>
</dbReference>
<evidence type="ECO:0000313" key="4">
    <source>
        <dbReference type="Proteomes" id="UP000245429"/>
    </source>
</evidence>
<keyword evidence="1" id="KW-0732">Signal</keyword>
<gene>
    <name evidence="3" type="ORF">DI487_04330</name>
</gene>
<dbReference type="InterPro" id="IPR001769">
    <property type="entry name" value="Gingipain"/>
</dbReference>
<reference evidence="3 4" key="1">
    <citation type="submission" date="2018-05" db="EMBL/GenBank/DDBJ databases">
        <title>Flavobacterium sp. MEBiC07310.</title>
        <authorList>
            <person name="Baek K."/>
        </authorList>
    </citation>
    <scope>NUCLEOTIDE SEQUENCE [LARGE SCALE GENOMIC DNA]</scope>
    <source>
        <strain evidence="3 4">MEBiC07310</strain>
    </source>
</reference>
<sequence length="1289" mass="143689">MKKIAFLFVFFVLTVRSQSNLTVNLDWDGYHTYTNNEYVFKYPVFKDKSFSLSLTDKTISSVTVFDVGGRVNGNALVINSLVVENVSENELADLDKTKLPLTVNAKLESSSVRDAFKGVFTFSPVFKENGQYKRVKSISFTYTLSTSSERALNYSAVQMSNSVLATGNWYRFYVEKSGVYRIDKSFLQSLGFDTNVDPHNIKIFGNGGRMIPLQNASDYLADLEENAIQFVGENDGVFNDNDYILFYAEGVDVWNDESLTSVNLYADKSYYYVTNSGGTGKRIQQAVEPSGTPTMQFTTFHNTKIYEKDLVNPGKIGRRWFGEDFKLTNSQTFDFNFPNLVTTEPLELKINLASQSYGSSSFEVKANGQSLGNVGFLSLQSGSGIQGYENVFNGSFNSSSSAIAINLTYNNGGVPSSDGFLDYIRIKGVCGLQGYGQQFSFFNEDESSNIGVGAYVLANASGVSQVWDVTDIFNVESYTNNGQNSFSFKVNLGNEKKYIAVVGADFYSPLKETNSTVNNQNLKGDVFKNSQGVFEDIDYLIITPGFLAVQAETLANFHRSNSGLVVKVVRLEHIYQEFGSGKQDIGAIRNFIRYVYDNASSAANRVKYVNLFGDASYDYKDRISNNNNIVPVFHGFNPNTSEVNNSSNFSLYSSFMSDDFYGLMDNGEGQMLSGYDGIDIAVGRMLVSSVAQAQEMVTKLIQYYRIDSYGRWRNNYVIYSDDADDQTDAGLQFDLDQLADDLVAEKPFVNVKKIHTDAYIQEVAAGGERYPDAKEDFLNAFDVGALVFNYYGHGNEEYLARERLFEKLDAQNLKNEYRFPLFITITCEFTRFDDPGKPTGGEYMFWNSEGGAIALIATTRQIGVTTGLIMNNIFNEELYAYGSYDYPTIGEALRLTKLQTGSSNRRVVFCVGDPALQLAIPKPRVVLTEVNDIPVAQALPPFRALDLMKVEGEVVDLNNALIADYNGDVAIQIFDKDIDRSTLGNDGTTDSNGLIIMDFTTLGETIFRGNASVVNGKFEISFVVPQDIRIPLGNGKISFYAKSESPALRDETGYDLSIQVGGVNENAGADTTPPTVALYMNDESFVSGEITNCSPVLIAYLEDEHGINTASGIGHDIVAILDGDEENPYILNDYYETELDDFTKGKVRFPFRDLESGLHTILFKAWDVYNNLITMEIQFNAVCSNDGLQIQRVLNYPNPFVSYTEFWFTHNMPFEPLDVQVQILTITGKLVKTINQQVVTDGFLCRDITWDGRDDFGDKIGKGVYVYKLTVKSTTTGVKKEKYEKLVIL</sequence>
<dbReference type="Gene3D" id="2.60.40.4070">
    <property type="match status" value="1"/>
</dbReference>
<dbReference type="OrthoDB" id="9809780at2"/>
<dbReference type="RefSeq" id="WP_109568579.1">
    <property type="nucleotide sequence ID" value="NZ_CP029463.1"/>
</dbReference>
<dbReference type="CDD" id="cd02258">
    <property type="entry name" value="Peptidase_C25_N"/>
    <property type="match status" value="1"/>
</dbReference>
<dbReference type="InterPro" id="IPR029031">
    <property type="entry name" value="Gingipain_N_sf"/>
</dbReference>
<dbReference type="Proteomes" id="UP000245429">
    <property type="component" value="Chromosome"/>
</dbReference>
<dbReference type="EMBL" id="CP029463">
    <property type="protein sequence ID" value="AWM13176.1"/>
    <property type="molecule type" value="Genomic_DNA"/>
</dbReference>
<evidence type="ECO:0000256" key="1">
    <source>
        <dbReference type="ARBA" id="ARBA00022729"/>
    </source>
</evidence>
<feature type="domain" description="Gingipain" evidence="2">
    <location>
        <begin position="539"/>
        <end position="918"/>
    </location>
</feature>
<dbReference type="InterPro" id="IPR029030">
    <property type="entry name" value="Caspase-like_dom_sf"/>
</dbReference>
<dbReference type="NCBIfam" id="NF033707">
    <property type="entry name" value="T9SS_sortase"/>
    <property type="match status" value="1"/>
</dbReference>
<accession>A0A2U8QTG9</accession>
<organism evidence="3 4">
    <name type="scientific">Flavobacterium sediminis</name>
    <dbReference type="NCBI Taxonomy" id="2201181"/>
    <lineage>
        <taxon>Bacteria</taxon>
        <taxon>Pseudomonadati</taxon>
        <taxon>Bacteroidota</taxon>
        <taxon>Flavobacteriia</taxon>
        <taxon>Flavobacteriales</taxon>
        <taxon>Flavobacteriaceae</taxon>
        <taxon>Flavobacterium</taxon>
    </lineage>
</organism>
<name>A0A2U8QTG9_9FLAO</name>
<keyword evidence="4" id="KW-1185">Reference proteome</keyword>
<dbReference type="Pfam" id="PF01364">
    <property type="entry name" value="Peptidase_C25"/>
    <property type="match status" value="1"/>
</dbReference>
<dbReference type="Gene3D" id="3.40.50.1460">
    <property type="match status" value="1"/>
</dbReference>
<dbReference type="Gene3D" id="3.40.50.10390">
    <property type="entry name" value="Gingipain r, domain 1"/>
    <property type="match status" value="1"/>
</dbReference>
<dbReference type="KEGG" id="fse:DI487_04330"/>
<dbReference type="GO" id="GO:0006508">
    <property type="term" value="P:proteolysis"/>
    <property type="evidence" value="ECO:0007669"/>
    <property type="project" value="InterPro"/>
</dbReference>
<evidence type="ECO:0000259" key="2">
    <source>
        <dbReference type="Pfam" id="PF01364"/>
    </source>
</evidence>
<protein>
    <submittedName>
        <fullName evidence="3">Peptidase C25</fullName>
    </submittedName>
</protein>
<proteinExistence type="predicted"/>